<keyword evidence="6" id="KW-0547">Nucleotide-binding</keyword>
<keyword evidence="7" id="KW-0418">Kinase</keyword>
<accession>A0A6A6HPE5</accession>
<keyword evidence="8" id="KW-0067">ATP-binding</keyword>
<evidence type="ECO:0000313" key="12">
    <source>
        <dbReference type="Proteomes" id="UP000800092"/>
    </source>
</evidence>
<dbReference type="Gene3D" id="3.40.50.300">
    <property type="entry name" value="P-loop containing nucleotide triphosphate hydrolases"/>
    <property type="match status" value="1"/>
</dbReference>
<dbReference type="GO" id="GO:0005634">
    <property type="term" value="C:nucleus"/>
    <property type="evidence" value="ECO:0007669"/>
    <property type="project" value="TreeGrafter"/>
</dbReference>
<dbReference type="GO" id="GO:0005524">
    <property type="term" value="F:ATP binding"/>
    <property type="evidence" value="ECO:0007669"/>
    <property type="project" value="UniProtKB-KW"/>
</dbReference>
<evidence type="ECO:0000256" key="5">
    <source>
        <dbReference type="ARBA" id="ARBA00022679"/>
    </source>
</evidence>
<dbReference type="InterPro" id="IPR027417">
    <property type="entry name" value="P-loop_NTPase"/>
</dbReference>
<keyword evidence="5" id="KW-0808">Transferase</keyword>
<reference evidence="11" key="1">
    <citation type="journal article" date="2020" name="Stud. Mycol.">
        <title>101 Dothideomycetes genomes: a test case for predicting lifestyles and emergence of pathogens.</title>
        <authorList>
            <person name="Haridas S."/>
            <person name="Albert R."/>
            <person name="Binder M."/>
            <person name="Bloem J."/>
            <person name="Labutti K."/>
            <person name="Salamov A."/>
            <person name="Andreopoulos B."/>
            <person name="Baker S."/>
            <person name="Barry K."/>
            <person name="Bills G."/>
            <person name="Bluhm B."/>
            <person name="Cannon C."/>
            <person name="Castanera R."/>
            <person name="Culley D."/>
            <person name="Daum C."/>
            <person name="Ezra D."/>
            <person name="Gonzalez J."/>
            <person name="Henrissat B."/>
            <person name="Kuo A."/>
            <person name="Liang C."/>
            <person name="Lipzen A."/>
            <person name="Lutzoni F."/>
            <person name="Magnuson J."/>
            <person name="Mondo S."/>
            <person name="Nolan M."/>
            <person name="Ohm R."/>
            <person name="Pangilinan J."/>
            <person name="Park H.-J."/>
            <person name="Ramirez L."/>
            <person name="Alfaro M."/>
            <person name="Sun H."/>
            <person name="Tritt A."/>
            <person name="Yoshinaga Y."/>
            <person name="Zwiers L.-H."/>
            <person name="Turgeon B."/>
            <person name="Goodwin S."/>
            <person name="Spatafora J."/>
            <person name="Crous P."/>
            <person name="Grigoriev I."/>
        </authorList>
    </citation>
    <scope>NUCLEOTIDE SEQUENCE</scope>
    <source>
        <strain evidence="11">Tuck. ex Michener</strain>
    </source>
</reference>
<dbReference type="OrthoDB" id="4054781at2759"/>
<dbReference type="GO" id="GO:0051731">
    <property type="term" value="F:polynucleotide 5'-hydroxyl-kinase activity"/>
    <property type="evidence" value="ECO:0007669"/>
    <property type="project" value="InterPro"/>
</dbReference>
<feature type="domain" description="Clp1 P-loop" evidence="10">
    <location>
        <begin position="252"/>
        <end position="454"/>
    </location>
</feature>
<gene>
    <name evidence="11" type="ORF">EV356DRAFT_528022</name>
</gene>
<comment type="similarity">
    <text evidence="2">Belongs to the Clp1 family. NOL9/GRC3 subfamily.</text>
</comment>
<dbReference type="SUPFAM" id="SSF52540">
    <property type="entry name" value="P-loop containing nucleoside triphosphate hydrolases"/>
    <property type="match status" value="1"/>
</dbReference>
<evidence type="ECO:0000256" key="3">
    <source>
        <dbReference type="ARBA" id="ARBA00018706"/>
    </source>
</evidence>
<dbReference type="InterPro" id="IPR032319">
    <property type="entry name" value="CLP1_P"/>
</dbReference>
<keyword evidence="12" id="KW-1185">Reference proteome</keyword>
<name>A0A6A6HPE5_VIRVR</name>
<comment type="function">
    <text evidence="1">Polynucleotide 5'-kinase involved in rRNA processing.</text>
</comment>
<dbReference type="Proteomes" id="UP000800092">
    <property type="component" value="Unassembled WGS sequence"/>
</dbReference>
<evidence type="ECO:0000256" key="1">
    <source>
        <dbReference type="ARBA" id="ARBA00003798"/>
    </source>
</evidence>
<dbReference type="AlphaFoldDB" id="A0A6A6HPE5"/>
<dbReference type="EMBL" id="ML991772">
    <property type="protein sequence ID" value="KAF2239423.1"/>
    <property type="molecule type" value="Genomic_DNA"/>
</dbReference>
<feature type="compositionally biased region" description="Basic and acidic residues" evidence="9">
    <location>
        <begin position="669"/>
        <end position="680"/>
    </location>
</feature>
<evidence type="ECO:0000256" key="9">
    <source>
        <dbReference type="SAM" id="MobiDB-lite"/>
    </source>
</evidence>
<dbReference type="InterPro" id="IPR045116">
    <property type="entry name" value="Clp1/Grc3"/>
</dbReference>
<dbReference type="PANTHER" id="PTHR12755">
    <property type="entry name" value="CLEAVAGE/POLYADENYLATION FACTOR IA SUBUNIT CLP1P"/>
    <property type="match status" value="1"/>
</dbReference>
<protein>
    <recommendedName>
        <fullName evidence="4">Polynucleotide 5'-hydroxyl-kinase GRC3</fullName>
    </recommendedName>
    <alternativeName>
        <fullName evidence="3">Polynucleotide 5'-hydroxyl-kinase grc3</fullName>
    </alternativeName>
</protein>
<dbReference type="Pfam" id="PF16575">
    <property type="entry name" value="CLP1_P"/>
    <property type="match status" value="1"/>
</dbReference>
<feature type="region of interest" description="Disordered" evidence="9">
    <location>
        <begin position="669"/>
        <end position="696"/>
    </location>
</feature>
<evidence type="ECO:0000313" key="11">
    <source>
        <dbReference type="EMBL" id="KAF2239423.1"/>
    </source>
</evidence>
<dbReference type="PANTHER" id="PTHR12755:SF3">
    <property type="entry name" value="POLYNUCLEOTIDE 5'-HYDROXYL-KINASE NOL9"/>
    <property type="match status" value="1"/>
</dbReference>
<sequence>MVPKREAEEPLNRSHSAFAVARSKRERLTSIPVETLSPKPLTASYDENEDFQAFNVPRHGEPDRNTPSESEIEVEAGAQPTTPLSLSTWHPDLRNIVNSGDDAELSMCKGDTIAILGQYGLQVKLGTVEVYGAVLKQSASTYVVSAPTTHALPCILCSSSMARILVKSRPQQLRKLGTLSPLFHRIWNHGGFKTETAEIGGPYSSFCFIPSTTSDPLKRSIFPLLSNQPRDEAIDKLCSMGNGRVPTILICGSQATGKSTLGRLVSNRLVTTEMNFSRLTPHRTTFLLDLDPGQAEFSPPGQISLTQIRRPLLGPSFTHPCTGTNSSARLIRAHALAALSPKVNPVHFLDAASQLMHEYHCALGQYPGTPLVINCPGWITGSGLEILMQFIRKWSPSDIVYLSNGNRDDSQIRAALEQAAGNSLTHFLREPIYKSPSKTSAQLRAMQTMSYFHSDGIDDTGNIEWNAVPITSTKPWMVSYGEEAPGIRGIMLYGETVPPECLKVILEGCLVSIVSVEDESVFSSLRSVRTGEAGLEPDVINDDARFNVGSNNHLAYRSSKSSEDSPWPRVKRTPDEGLPYILTSHEGENMPLDPWKSQTLGQAIVQAIDVPNQTLHLITPLSEVTIQNLQSSFEAGKSSIVLVRGRWDTPAWAYTEELWRANYRSSRDLNKSVSTDRDGSDEGGSPELDDYAIANDAGEQWDDLEIPFVDFEASGNQ</sequence>
<dbReference type="GO" id="GO:0000448">
    <property type="term" value="P:cleavage in ITS2 between 5.8S rRNA and LSU-rRNA of tricistronic rRNA transcript (SSU-rRNA, 5.8S rRNA, LSU-rRNA)"/>
    <property type="evidence" value="ECO:0007669"/>
    <property type="project" value="TreeGrafter"/>
</dbReference>
<evidence type="ECO:0000256" key="4">
    <source>
        <dbReference type="ARBA" id="ARBA00019824"/>
    </source>
</evidence>
<feature type="region of interest" description="Disordered" evidence="9">
    <location>
        <begin position="38"/>
        <end position="87"/>
    </location>
</feature>
<organism evidence="11 12">
    <name type="scientific">Viridothelium virens</name>
    <name type="common">Speckled blister lichen</name>
    <name type="synonym">Trypethelium virens</name>
    <dbReference type="NCBI Taxonomy" id="1048519"/>
    <lineage>
        <taxon>Eukaryota</taxon>
        <taxon>Fungi</taxon>
        <taxon>Dikarya</taxon>
        <taxon>Ascomycota</taxon>
        <taxon>Pezizomycotina</taxon>
        <taxon>Dothideomycetes</taxon>
        <taxon>Dothideomycetes incertae sedis</taxon>
        <taxon>Trypetheliales</taxon>
        <taxon>Trypetheliaceae</taxon>
        <taxon>Viridothelium</taxon>
    </lineage>
</organism>
<evidence type="ECO:0000256" key="6">
    <source>
        <dbReference type="ARBA" id="ARBA00022741"/>
    </source>
</evidence>
<evidence type="ECO:0000256" key="2">
    <source>
        <dbReference type="ARBA" id="ARBA00011003"/>
    </source>
</evidence>
<evidence type="ECO:0000256" key="7">
    <source>
        <dbReference type="ARBA" id="ARBA00022777"/>
    </source>
</evidence>
<evidence type="ECO:0000256" key="8">
    <source>
        <dbReference type="ARBA" id="ARBA00022840"/>
    </source>
</evidence>
<evidence type="ECO:0000259" key="10">
    <source>
        <dbReference type="Pfam" id="PF16575"/>
    </source>
</evidence>
<proteinExistence type="inferred from homology"/>